<dbReference type="EMBL" id="JAIMBW010000001">
    <property type="protein sequence ID" value="MBY4891847.1"/>
    <property type="molecule type" value="Genomic_DNA"/>
</dbReference>
<protein>
    <submittedName>
        <fullName evidence="3">Nucleotidyltransferase family protein</fullName>
    </submittedName>
</protein>
<dbReference type="InterPro" id="IPR029044">
    <property type="entry name" value="Nucleotide-diphossugar_trans"/>
</dbReference>
<dbReference type="Proteomes" id="UP000693972">
    <property type="component" value="Unassembled WGS sequence"/>
</dbReference>
<evidence type="ECO:0000313" key="4">
    <source>
        <dbReference type="Proteomes" id="UP000693972"/>
    </source>
</evidence>
<dbReference type="Pfam" id="PF12804">
    <property type="entry name" value="NTP_transf_3"/>
    <property type="match status" value="1"/>
</dbReference>
<dbReference type="PANTHER" id="PTHR43777:SF1">
    <property type="entry name" value="MOLYBDENUM COFACTOR CYTIDYLYLTRANSFERASE"/>
    <property type="match status" value="1"/>
</dbReference>
<dbReference type="RefSeq" id="WP_257891687.1">
    <property type="nucleotide sequence ID" value="NZ_JAIMBW010000001.1"/>
</dbReference>
<sequence>MPKHDVAVIVLAAGLSRRMGARNKLLLPVGGLPMIRHMVGVYARITARPVIVVTGHEAPEIEAALAGSGADIVFNRDYAQGQPTSVACGLRAAPADLPLLIGLGDQPLLSAEDLRALIAAHLAGDRDRISIPLHNDRRGNPIVIPAALRARLLEDPASPGCKKFTRAHPEHVQFHPLSAPGFYADIDTPEAYDALNEGASPC</sequence>
<evidence type="ECO:0000256" key="1">
    <source>
        <dbReference type="ARBA" id="ARBA00022842"/>
    </source>
</evidence>
<gene>
    <name evidence="3" type="ORF">KUL25_03615</name>
</gene>
<keyword evidence="4" id="KW-1185">Reference proteome</keyword>
<feature type="domain" description="MobA-like NTP transferase" evidence="2">
    <location>
        <begin position="8"/>
        <end position="170"/>
    </location>
</feature>
<reference evidence="3 4" key="1">
    <citation type="submission" date="2021-07" db="EMBL/GenBank/DDBJ databases">
        <title>Karlodiniumbacter phycospheric gen. nov., sp. nov., a phycosphere bacterium isolated from karlodinium veneficum.</title>
        <authorList>
            <person name="Peng Y."/>
            <person name="Jiang L."/>
            <person name="Lee J."/>
        </authorList>
    </citation>
    <scope>NUCLEOTIDE SEQUENCE</scope>
    <source>
        <strain evidence="3 4">N5</strain>
    </source>
</reference>
<evidence type="ECO:0000313" key="3">
    <source>
        <dbReference type="EMBL" id="QXL88619.1"/>
    </source>
</evidence>
<dbReference type="GO" id="GO:0016779">
    <property type="term" value="F:nucleotidyltransferase activity"/>
    <property type="evidence" value="ECO:0007669"/>
    <property type="project" value="UniProtKB-ARBA"/>
</dbReference>
<accession>A0A975TVS2</accession>
<name>A0A975TVS2_9RHOB</name>
<proteinExistence type="predicted"/>
<dbReference type="AlphaFoldDB" id="A0A975TVS2"/>
<dbReference type="InterPro" id="IPR025877">
    <property type="entry name" value="MobA-like_NTP_Trfase"/>
</dbReference>
<dbReference type="SUPFAM" id="SSF53448">
    <property type="entry name" value="Nucleotide-diphospho-sugar transferases"/>
    <property type="match status" value="1"/>
</dbReference>
<dbReference type="PANTHER" id="PTHR43777">
    <property type="entry name" value="MOLYBDENUM COFACTOR CYTIDYLYLTRANSFERASE"/>
    <property type="match status" value="1"/>
</dbReference>
<evidence type="ECO:0000259" key="2">
    <source>
        <dbReference type="Pfam" id="PF12804"/>
    </source>
</evidence>
<dbReference type="Gene3D" id="3.90.550.10">
    <property type="entry name" value="Spore Coat Polysaccharide Biosynthesis Protein SpsA, Chain A"/>
    <property type="match status" value="1"/>
</dbReference>
<keyword evidence="1" id="KW-0460">Magnesium</keyword>
<dbReference type="EMBL" id="CP078073">
    <property type="protein sequence ID" value="QXL88619.1"/>
    <property type="molecule type" value="Genomic_DNA"/>
</dbReference>
<dbReference type="CDD" id="cd04182">
    <property type="entry name" value="GT_2_like_f"/>
    <property type="match status" value="1"/>
</dbReference>
<organism evidence="3">
    <name type="scientific">Gymnodinialimonas phycosphaerae</name>
    <dbReference type="NCBI Taxonomy" id="2841589"/>
    <lineage>
        <taxon>Bacteria</taxon>
        <taxon>Pseudomonadati</taxon>
        <taxon>Pseudomonadota</taxon>
        <taxon>Alphaproteobacteria</taxon>
        <taxon>Rhodobacterales</taxon>
        <taxon>Paracoccaceae</taxon>
        <taxon>Gymnodinialimonas</taxon>
    </lineage>
</organism>